<dbReference type="GO" id="GO:0005737">
    <property type="term" value="C:cytoplasm"/>
    <property type="evidence" value="ECO:0007669"/>
    <property type="project" value="TreeGrafter"/>
</dbReference>
<protein>
    <recommendedName>
        <fullName evidence="2">Hyaluronan/mRNA-binding protein domain-containing protein</fullName>
    </recommendedName>
</protein>
<dbReference type="PANTHER" id="PTHR12299">
    <property type="entry name" value="HYALURONIC ACID-BINDING PROTEIN 4"/>
    <property type="match status" value="1"/>
</dbReference>
<dbReference type="Proteomes" id="UP000007798">
    <property type="component" value="Unassembled WGS sequence"/>
</dbReference>
<reference evidence="3 4" key="1">
    <citation type="journal article" date="2007" name="Nature">
        <title>Evolution of genes and genomes on the Drosophila phylogeny.</title>
        <authorList>
            <consortium name="Drosophila 12 Genomes Consortium"/>
            <person name="Clark A.G."/>
            <person name="Eisen M.B."/>
            <person name="Smith D.R."/>
            <person name="Bergman C.M."/>
            <person name="Oliver B."/>
            <person name="Markow T.A."/>
            <person name="Kaufman T.C."/>
            <person name="Kellis M."/>
            <person name="Gelbart W."/>
            <person name="Iyer V.N."/>
            <person name="Pollard D.A."/>
            <person name="Sackton T.B."/>
            <person name="Larracuente A.M."/>
            <person name="Singh N.D."/>
            <person name="Abad J.P."/>
            <person name="Abt D.N."/>
            <person name="Adryan B."/>
            <person name="Aguade M."/>
            <person name="Akashi H."/>
            <person name="Anderson W.W."/>
            <person name="Aquadro C.F."/>
            <person name="Ardell D.H."/>
            <person name="Arguello R."/>
            <person name="Artieri C.G."/>
            <person name="Barbash D.A."/>
            <person name="Barker D."/>
            <person name="Barsanti P."/>
            <person name="Batterham P."/>
            <person name="Batzoglou S."/>
            <person name="Begun D."/>
            <person name="Bhutkar A."/>
            <person name="Blanco E."/>
            <person name="Bosak S.A."/>
            <person name="Bradley R.K."/>
            <person name="Brand A.D."/>
            <person name="Brent M.R."/>
            <person name="Brooks A.N."/>
            <person name="Brown R.H."/>
            <person name="Butlin R.K."/>
            <person name="Caggese C."/>
            <person name="Calvi B.R."/>
            <person name="Bernardo de Carvalho A."/>
            <person name="Caspi A."/>
            <person name="Castrezana S."/>
            <person name="Celniker S.E."/>
            <person name="Chang J.L."/>
            <person name="Chapple C."/>
            <person name="Chatterji S."/>
            <person name="Chinwalla A."/>
            <person name="Civetta A."/>
            <person name="Clifton S.W."/>
            <person name="Comeron J.M."/>
            <person name="Costello J.C."/>
            <person name="Coyne J.A."/>
            <person name="Daub J."/>
            <person name="David R.G."/>
            <person name="Delcher A.L."/>
            <person name="Delehaunty K."/>
            <person name="Do C.B."/>
            <person name="Ebling H."/>
            <person name="Edwards K."/>
            <person name="Eickbush T."/>
            <person name="Evans J.D."/>
            <person name="Filipski A."/>
            <person name="Findeiss S."/>
            <person name="Freyhult E."/>
            <person name="Fulton L."/>
            <person name="Fulton R."/>
            <person name="Garcia A.C."/>
            <person name="Gardiner A."/>
            <person name="Garfield D.A."/>
            <person name="Garvin B.E."/>
            <person name="Gibson G."/>
            <person name="Gilbert D."/>
            <person name="Gnerre S."/>
            <person name="Godfrey J."/>
            <person name="Good R."/>
            <person name="Gotea V."/>
            <person name="Gravely B."/>
            <person name="Greenberg A.J."/>
            <person name="Griffiths-Jones S."/>
            <person name="Gross S."/>
            <person name="Guigo R."/>
            <person name="Gustafson E.A."/>
            <person name="Haerty W."/>
            <person name="Hahn M.W."/>
            <person name="Halligan D.L."/>
            <person name="Halpern A.L."/>
            <person name="Halter G.M."/>
            <person name="Han M.V."/>
            <person name="Heger A."/>
            <person name="Hillier L."/>
            <person name="Hinrichs A.S."/>
            <person name="Holmes I."/>
            <person name="Hoskins R.A."/>
            <person name="Hubisz M.J."/>
            <person name="Hultmark D."/>
            <person name="Huntley M.A."/>
            <person name="Jaffe D.B."/>
            <person name="Jagadeeshan S."/>
            <person name="Jeck W.R."/>
            <person name="Johnson J."/>
            <person name="Jones C.D."/>
            <person name="Jordan W.C."/>
            <person name="Karpen G.H."/>
            <person name="Kataoka E."/>
            <person name="Keightley P.D."/>
            <person name="Kheradpour P."/>
            <person name="Kirkness E.F."/>
            <person name="Koerich L.B."/>
            <person name="Kristiansen K."/>
            <person name="Kudrna D."/>
            <person name="Kulathinal R.J."/>
            <person name="Kumar S."/>
            <person name="Kwok R."/>
            <person name="Lander E."/>
            <person name="Langley C.H."/>
            <person name="Lapoint R."/>
            <person name="Lazzaro B.P."/>
            <person name="Lee S.J."/>
            <person name="Levesque L."/>
            <person name="Li R."/>
            <person name="Lin C.F."/>
            <person name="Lin M.F."/>
            <person name="Lindblad-Toh K."/>
            <person name="Llopart A."/>
            <person name="Long M."/>
            <person name="Low L."/>
            <person name="Lozovsky E."/>
            <person name="Lu J."/>
            <person name="Luo M."/>
            <person name="Machado C.A."/>
            <person name="Makalowski W."/>
            <person name="Marzo M."/>
            <person name="Matsuda M."/>
            <person name="Matzkin L."/>
            <person name="McAllister B."/>
            <person name="McBride C.S."/>
            <person name="McKernan B."/>
            <person name="McKernan K."/>
            <person name="Mendez-Lago M."/>
            <person name="Minx P."/>
            <person name="Mollenhauer M.U."/>
            <person name="Montooth K."/>
            <person name="Mount S.M."/>
            <person name="Mu X."/>
            <person name="Myers E."/>
            <person name="Negre B."/>
            <person name="Newfeld S."/>
            <person name="Nielsen R."/>
            <person name="Noor M.A."/>
            <person name="O'Grady P."/>
            <person name="Pachter L."/>
            <person name="Papaceit M."/>
            <person name="Parisi M.J."/>
            <person name="Parisi M."/>
            <person name="Parts L."/>
            <person name="Pedersen J.S."/>
            <person name="Pesole G."/>
            <person name="Phillippy A.M."/>
            <person name="Ponting C.P."/>
            <person name="Pop M."/>
            <person name="Porcelli D."/>
            <person name="Powell J.R."/>
            <person name="Prohaska S."/>
            <person name="Pruitt K."/>
            <person name="Puig M."/>
            <person name="Quesneville H."/>
            <person name="Ram K.R."/>
            <person name="Rand D."/>
            <person name="Rasmussen M.D."/>
            <person name="Reed L.K."/>
            <person name="Reenan R."/>
            <person name="Reily A."/>
            <person name="Remington K.A."/>
            <person name="Rieger T.T."/>
            <person name="Ritchie M.G."/>
            <person name="Robin C."/>
            <person name="Rogers Y.H."/>
            <person name="Rohde C."/>
            <person name="Rozas J."/>
            <person name="Rubenfield M.J."/>
            <person name="Ruiz A."/>
            <person name="Russo S."/>
            <person name="Salzberg S.L."/>
            <person name="Sanchez-Gracia A."/>
            <person name="Saranga D.J."/>
            <person name="Sato H."/>
            <person name="Schaeffer S.W."/>
            <person name="Schatz M.C."/>
            <person name="Schlenke T."/>
            <person name="Schwartz R."/>
            <person name="Segarra C."/>
            <person name="Singh R.S."/>
            <person name="Sirot L."/>
            <person name="Sirota M."/>
            <person name="Sisneros N.B."/>
            <person name="Smith C.D."/>
            <person name="Smith T.F."/>
            <person name="Spieth J."/>
            <person name="Stage D.E."/>
            <person name="Stark A."/>
            <person name="Stephan W."/>
            <person name="Strausberg R.L."/>
            <person name="Strempel S."/>
            <person name="Sturgill D."/>
            <person name="Sutton G."/>
            <person name="Sutton G.G."/>
            <person name="Tao W."/>
            <person name="Teichmann S."/>
            <person name="Tobari Y.N."/>
            <person name="Tomimura Y."/>
            <person name="Tsolas J.M."/>
            <person name="Valente V.L."/>
            <person name="Venter E."/>
            <person name="Venter J.C."/>
            <person name="Vicario S."/>
            <person name="Vieira F.G."/>
            <person name="Vilella A.J."/>
            <person name="Villasante A."/>
            <person name="Walenz B."/>
            <person name="Wang J."/>
            <person name="Wasserman M."/>
            <person name="Watts T."/>
            <person name="Wilson D."/>
            <person name="Wilson R.K."/>
            <person name="Wing R.A."/>
            <person name="Wolfner M.F."/>
            <person name="Wong A."/>
            <person name="Wong G.K."/>
            <person name="Wu C.I."/>
            <person name="Wu G."/>
            <person name="Yamamoto D."/>
            <person name="Yang H.P."/>
            <person name="Yang S.P."/>
            <person name="Yorke J.A."/>
            <person name="Yoshida K."/>
            <person name="Zdobnov E."/>
            <person name="Zhang P."/>
            <person name="Zhang Y."/>
            <person name="Zimin A.V."/>
            <person name="Baldwin J."/>
            <person name="Abdouelleil A."/>
            <person name="Abdulkadir J."/>
            <person name="Abebe A."/>
            <person name="Abera B."/>
            <person name="Abreu J."/>
            <person name="Acer S.C."/>
            <person name="Aftuck L."/>
            <person name="Alexander A."/>
            <person name="An P."/>
            <person name="Anderson E."/>
            <person name="Anderson S."/>
            <person name="Arachi H."/>
            <person name="Azer M."/>
            <person name="Bachantsang P."/>
            <person name="Barry A."/>
            <person name="Bayul T."/>
            <person name="Berlin A."/>
            <person name="Bessette D."/>
            <person name="Bloom T."/>
            <person name="Blye J."/>
            <person name="Boguslavskiy L."/>
            <person name="Bonnet C."/>
            <person name="Boukhgalter B."/>
            <person name="Bourzgui I."/>
            <person name="Brown A."/>
            <person name="Cahill P."/>
            <person name="Channer S."/>
            <person name="Cheshatsang Y."/>
            <person name="Chuda L."/>
            <person name="Citroen M."/>
            <person name="Collymore A."/>
            <person name="Cooke P."/>
            <person name="Costello M."/>
            <person name="D'Aco K."/>
            <person name="Daza R."/>
            <person name="De Haan G."/>
            <person name="DeGray S."/>
            <person name="DeMaso C."/>
            <person name="Dhargay N."/>
            <person name="Dooley K."/>
            <person name="Dooley E."/>
            <person name="Doricent M."/>
            <person name="Dorje P."/>
            <person name="Dorjee K."/>
            <person name="Dupes A."/>
            <person name="Elong R."/>
            <person name="Falk J."/>
            <person name="Farina A."/>
            <person name="Faro S."/>
            <person name="Ferguson D."/>
            <person name="Fisher S."/>
            <person name="Foley C.D."/>
            <person name="Franke A."/>
            <person name="Friedrich D."/>
            <person name="Gadbois L."/>
            <person name="Gearin G."/>
            <person name="Gearin C.R."/>
            <person name="Giannoukos G."/>
            <person name="Goode T."/>
            <person name="Graham J."/>
            <person name="Grandbois E."/>
            <person name="Grewal S."/>
            <person name="Gyaltsen K."/>
            <person name="Hafez N."/>
            <person name="Hagos B."/>
            <person name="Hall J."/>
            <person name="Henson C."/>
            <person name="Hollinger A."/>
            <person name="Honan T."/>
            <person name="Huard M.D."/>
            <person name="Hughes L."/>
            <person name="Hurhula B."/>
            <person name="Husby M.E."/>
            <person name="Kamat A."/>
            <person name="Kanga B."/>
            <person name="Kashin S."/>
            <person name="Khazanovich D."/>
            <person name="Kisner P."/>
            <person name="Lance K."/>
            <person name="Lara M."/>
            <person name="Lee W."/>
            <person name="Lennon N."/>
            <person name="Letendre F."/>
            <person name="LeVine R."/>
            <person name="Lipovsky A."/>
            <person name="Liu X."/>
            <person name="Liu J."/>
            <person name="Liu S."/>
            <person name="Lokyitsang T."/>
            <person name="Lokyitsang Y."/>
            <person name="Lubonja R."/>
            <person name="Lui A."/>
            <person name="MacDonald P."/>
            <person name="Magnisalis V."/>
            <person name="Maru K."/>
            <person name="Matthews C."/>
            <person name="McCusker W."/>
            <person name="McDonough S."/>
            <person name="Mehta T."/>
            <person name="Meldrim J."/>
            <person name="Meneus L."/>
            <person name="Mihai O."/>
            <person name="Mihalev A."/>
            <person name="Mihova T."/>
            <person name="Mittelman R."/>
            <person name="Mlenga V."/>
            <person name="Montmayeur A."/>
            <person name="Mulrain L."/>
            <person name="Navidi A."/>
            <person name="Naylor J."/>
            <person name="Negash T."/>
            <person name="Nguyen T."/>
            <person name="Nguyen N."/>
            <person name="Nicol R."/>
            <person name="Norbu C."/>
            <person name="Norbu N."/>
            <person name="Novod N."/>
            <person name="O'Neill B."/>
            <person name="Osman S."/>
            <person name="Markiewicz E."/>
            <person name="Oyono O.L."/>
            <person name="Patti C."/>
            <person name="Phunkhang P."/>
            <person name="Pierre F."/>
            <person name="Priest M."/>
            <person name="Raghuraman S."/>
            <person name="Rege F."/>
            <person name="Reyes R."/>
            <person name="Rise C."/>
            <person name="Rogov P."/>
            <person name="Ross K."/>
            <person name="Ryan E."/>
            <person name="Settipalli S."/>
            <person name="Shea T."/>
            <person name="Sherpa N."/>
            <person name="Shi L."/>
            <person name="Shih D."/>
            <person name="Sparrow T."/>
            <person name="Spaulding J."/>
            <person name="Stalker J."/>
            <person name="Stange-Thomann N."/>
            <person name="Stavropoulos S."/>
            <person name="Stone C."/>
            <person name="Strader C."/>
            <person name="Tesfaye S."/>
            <person name="Thomson T."/>
            <person name="Thoulutsang Y."/>
            <person name="Thoulutsang D."/>
            <person name="Topham K."/>
            <person name="Topping I."/>
            <person name="Tsamla T."/>
            <person name="Vassiliev H."/>
            <person name="Vo A."/>
            <person name="Wangchuk T."/>
            <person name="Wangdi T."/>
            <person name="Weiand M."/>
            <person name="Wilkinson J."/>
            <person name="Wilson A."/>
            <person name="Yadav S."/>
            <person name="Young G."/>
            <person name="Yu Q."/>
            <person name="Zembek L."/>
            <person name="Zhong D."/>
            <person name="Zimmer A."/>
            <person name="Zwirko Z."/>
            <person name="Jaffe D.B."/>
            <person name="Alvarez P."/>
            <person name="Brockman W."/>
            <person name="Butler J."/>
            <person name="Chin C."/>
            <person name="Gnerre S."/>
            <person name="Grabherr M."/>
            <person name="Kleber M."/>
            <person name="Mauceli E."/>
            <person name="MacCallum I."/>
        </authorList>
    </citation>
    <scope>NUCLEOTIDE SEQUENCE [LARGE SCALE GENOMIC DNA]</scope>
    <source>
        <strain evidence="4">Tucson 14030-0811.24</strain>
    </source>
</reference>
<gene>
    <name evidence="3" type="primary">Dwil\GK27219</name>
    <name evidence="3" type="ORF">Dwil_GK27219</name>
</gene>
<dbReference type="OrthoDB" id="6022699at2759"/>
<dbReference type="PANTHER" id="PTHR12299:SF17">
    <property type="entry name" value="AT19571P-RELATED"/>
    <property type="match status" value="1"/>
</dbReference>
<name>A0A0Q9WXB6_DROWI</name>
<dbReference type="Gene3D" id="6.10.140.1040">
    <property type="match status" value="1"/>
</dbReference>
<feature type="compositionally biased region" description="Basic and acidic residues" evidence="1">
    <location>
        <begin position="49"/>
        <end position="58"/>
    </location>
</feature>
<dbReference type="GO" id="GO:0005634">
    <property type="term" value="C:nucleus"/>
    <property type="evidence" value="ECO:0007669"/>
    <property type="project" value="TreeGrafter"/>
</dbReference>
<dbReference type="PhylomeDB" id="A0A0Q9WXB6"/>
<organism evidence="3 4">
    <name type="scientific">Drosophila willistoni</name>
    <name type="common">Fruit fly</name>
    <dbReference type="NCBI Taxonomy" id="7260"/>
    <lineage>
        <taxon>Eukaryota</taxon>
        <taxon>Metazoa</taxon>
        <taxon>Ecdysozoa</taxon>
        <taxon>Arthropoda</taxon>
        <taxon>Hexapoda</taxon>
        <taxon>Insecta</taxon>
        <taxon>Pterygota</taxon>
        <taxon>Neoptera</taxon>
        <taxon>Endopterygota</taxon>
        <taxon>Diptera</taxon>
        <taxon>Brachycera</taxon>
        <taxon>Muscomorpha</taxon>
        <taxon>Ephydroidea</taxon>
        <taxon>Drosophilidae</taxon>
        <taxon>Drosophila</taxon>
        <taxon>Sophophora</taxon>
    </lineage>
</organism>
<dbReference type="EMBL" id="CH964294">
    <property type="protein sequence ID" value="KRG00405.1"/>
    <property type="molecule type" value="Genomic_DNA"/>
</dbReference>
<keyword evidence="4" id="KW-1185">Reference proteome</keyword>
<dbReference type="FunCoup" id="A0A0Q9WXB6">
    <property type="interactions" value="1538"/>
</dbReference>
<dbReference type="Pfam" id="PF04774">
    <property type="entry name" value="HABP4_PAI-RBP1"/>
    <property type="match status" value="1"/>
</dbReference>
<dbReference type="GO" id="GO:0003723">
    <property type="term" value="F:RNA binding"/>
    <property type="evidence" value="ECO:0007669"/>
    <property type="project" value="InterPro"/>
</dbReference>
<feature type="compositionally biased region" description="Acidic residues" evidence="1">
    <location>
        <begin position="367"/>
        <end position="376"/>
    </location>
</feature>
<evidence type="ECO:0000256" key="1">
    <source>
        <dbReference type="SAM" id="MobiDB-lite"/>
    </source>
</evidence>
<evidence type="ECO:0000259" key="2">
    <source>
        <dbReference type="SMART" id="SM01233"/>
    </source>
</evidence>
<accession>A0A0Q9WXB6</accession>
<proteinExistence type="predicted"/>
<dbReference type="SMART" id="SM01233">
    <property type="entry name" value="HABP4_PAI-RBP1"/>
    <property type="match status" value="1"/>
</dbReference>
<dbReference type="SMR" id="A0A0Q9WXB6"/>
<evidence type="ECO:0000313" key="3">
    <source>
        <dbReference type="EMBL" id="KRG00405.1"/>
    </source>
</evidence>
<dbReference type="InParanoid" id="A0A0Q9WXB6"/>
<feature type="domain" description="Hyaluronan/mRNA-binding protein" evidence="2">
    <location>
        <begin position="155"/>
        <end position="254"/>
    </location>
</feature>
<feature type="region of interest" description="Disordered" evidence="1">
    <location>
        <begin position="303"/>
        <end position="376"/>
    </location>
</feature>
<feature type="region of interest" description="Disordered" evidence="1">
    <location>
        <begin position="30"/>
        <end position="232"/>
    </location>
</feature>
<dbReference type="InterPro" id="IPR039764">
    <property type="entry name" value="HABP4/SERBP1-like"/>
</dbReference>
<dbReference type="InterPro" id="IPR006861">
    <property type="entry name" value="HABP4_PAIRBP1-bd"/>
</dbReference>
<dbReference type="KEGG" id="dwi:26529221"/>
<dbReference type="STRING" id="7260.A0A0Q9WXB6"/>
<feature type="compositionally biased region" description="Low complexity" evidence="1">
    <location>
        <begin position="108"/>
        <end position="119"/>
    </location>
</feature>
<feature type="compositionally biased region" description="Basic and acidic residues" evidence="1">
    <location>
        <begin position="149"/>
        <end position="179"/>
    </location>
</feature>
<dbReference type="AlphaFoldDB" id="A0A0Q9WXB6"/>
<evidence type="ECO:0000313" key="4">
    <source>
        <dbReference type="Proteomes" id="UP000007798"/>
    </source>
</evidence>
<sequence length="376" mass="41229">MDSSGNNRYELLFMDDDAGAPVVPVVINAGAGAGNEKKKTERPATVQQKKSEPEKENKPIVPNNKTNAPVKAGTNVPKAKLPAPVGGQVIRNKNAVSNGQAGEPRAMRGNNRGNFRDNNQSGGGEFGNELPQRQFRDRENRGGPAPRFRNGEKFGKREFDRQSGSDKTGIKAVDKREGGGAHNWGSAKQDIEDIKTGESAPVVDKDDSANEQSGEAANNTLEEEEAKQMTLDEWKALTDKRAKPNYNLRKAGEGVDNSEWKKMVVLNKKKESNSEDEFEYDPSMYPQRVGRLQRIVDIQFNFNDGRKGGFRKGPRGPGGPVPRGLGGPRFDFGPNNNNTGFERQAPVARANKFGDKRRPGGKPLKVDDEDQFPTLS</sequence>